<dbReference type="InterPro" id="IPR036724">
    <property type="entry name" value="Cobalamin-bd_sf"/>
</dbReference>
<name>A0A1R3U322_9HYPH</name>
<dbReference type="PROSITE" id="PS51332">
    <property type="entry name" value="B12_BINDING"/>
    <property type="match status" value="1"/>
</dbReference>
<reference evidence="3" key="1">
    <citation type="submission" date="2016-10" db="EMBL/GenBank/DDBJ databases">
        <authorList>
            <person name="Wibberg D."/>
        </authorList>
    </citation>
    <scope>NUCLEOTIDE SEQUENCE [LARGE SCALE GENOMIC DNA]</scope>
</reference>
<organism evidence="2 3">
    <name type="scientific">Agrobacterium rosae</name>
    <dbReference type="NCBI Taxonomy" id="1972867"/>
    <lineage>
        <taxon>Bacteria</taxon>
        <taxon>Pseudomonadati</taxon>
        <taxon>Pseudomonadota</taxon>
        <taxon>Alphaproteobacteria</taxon>
        <taxon>Hyphomicrobiales</taxon>
        <taxon>Rhizobiaceae</taxon>
        <taxon>Rhizobium/Agrobacterium group</taxon>
        <taxon>Agrobacterium</taxon>
    </lineage>
</organism>
<dbReference type="Proteomes" id="UP000187891">
    <property type="component" value="Unassembled WGS sequence"/>
</dbReference>
<dbReference type="GO" id="GO:0031419">
    <property type="term" value="F:cobalamin binding"/>
    <property type="evidence" value="ECO:0007669"/>
    <property type="project" value="InterPro"/>
</dbReference>
<dbReference type="GO" id="GO:0046872">
    <property type="term" value="F:metal ion binding"/>
    <property type="evidence" value="ECO:0007669"/>
    <property type="project" value="InterPro"/>
</dbReference>
<sequence>MHSMSADLEKTRLDISRSAIFSLRTDSSLRVVLTTISSDSHTWNLVFLQLYLEEQGHEVVNLGPCVPDEIIIAECRRTRADMLIVSSVNGHGGSEGVRLVKLLRATSDLADLPAVIGGKLGIRGCGNAAHTTSLLDAGFNAVFEAQSGPDDLGRFIESQSPRSRLHRLSILDGERLHS</sequence>
<evidence type="ECO:0000259" key="1">
    <source>
        <dbReference type="PROSITE" id="PS51332"/>
    </source>
</evidence>
<evidence type="ECO:0000313" key="3">
    <source>
        <dbReference type="Proteomes" id="UP000187891"/>
    </source>
</evidence>
<feature type="domain" description="B12-binding" evidence="1">
    <location>
        <begin position="28"/>
        <end position="163"/>
    </location>
</feature>
<dbReference type="Pfam" id="PF02310">
    <property type="entry name" value="B12-binding"/>
    <property type="match status" value="1"/>
</dbReference>
<accession>A0A1R3U322</accession>
<dbReference type="AlphaFoldDB" id="A0A1R3U322"/>
<dbReference type="InterPro" id="IPR006158">
    <property type="entry name" value="Cobalamin-bd"/>
</dbReference>
<evidence type="ECO:0000313" key="2">
    <source>
        <dbReference type="EMBL" id="SCX35914.1"/>
    </source>
</evidence>
<proteinExistence type="predicted"/>
<dbReference type="EMBL" id="FMUE01000024">
    <property type="protein sequence ID" value="SCX35914.1"/>
    <property type="molecule type" value="Genomic_DNA"/>
</dbReference>
<dbReference type="Gene3D" id="3.40.50.280">
    <property type="entry name" value="Cobalamin-binding domain"/>
    <property type="match status" value="1"/>
</dbReference>
<gene>
    <name evidence="2" type="ORF">DSM25559_5213</name>
</gene>
<protein>
    <submittedName>
        <fullName evidence="2">Methylaspartate mutase subunit S</fullName>
    </submittedName>
</protein>
<dbReference type="SUPFAM" id="SSF52242">
    <property type="entry name" value="Cobalamin (vitamin B12)-binding domain"/>
    <property type="match status" value="1"/>
</dbReference>
<dbReference type="STRING" id="1907666.DSM25559_5213"/>